<name>A0A0C2FBM3_9ACTN</name>
<dbReference type="Gene3D" id="3.40.50.720">
    <property type="entry name" value="NAD(P)-binding Rossmann-like Domain"/>
    <property type="match status" value="1"/>
</dbReference>
<accession>A0A0C2FBM3</accession>
<dbReference type="PANTHER" id="PTHR43157:SF31">
    <property type="entry name" value="PHOSPHATIDYLINOSITOL-GLYCAN BIOSYNTHESIS CLASS F PROTEIN"/>
    <property type="match status" value="1"/>
</dbReference>
<reference evidence="3" key="1">
    <citation type="journal article" date="2015" name="Chem. Biol.">
        <title>Structure, bioactivity, and resistance mechanism of streptomonomicin, an unusual lasso Peptide from an understudied halophilic actinomycete.</title>
        <authorList>
            <person name="Metelev M."/>
            <person name="Tietz J.I."/>
            <person name="Melby J.O."/>
            <person name="Blair P.M."/>
            <person name="Zhu L."/>
            <person name="Livnat I."/>
            <person name="Severinov K."/>
            <person name="Mitchell D.A."/>
        </authorList>
    </citation>
    <scope>NUCLEOTIDE SEQUENCE [LARGE SCALE GENOMIC DNA]</scope>
    <source>
        <strain evidence="3">YIM 90003</strain>
    </source>
</reference>
<evidence type="ECO:0000313" key="2">
    <source>
        <dbReference type="EMBL" id="KIH96524.1"/>
    </source>
</evidence>
<sequence>MSDAPTVFITGATDGLGQGLAKRLAGDGATLILHGRDPEKLARTADEVVDAGSAERPLTVTADLADLSQVHRLGEEVRERTDRLDVFVSNAGVGAGEPDGRERRTGADGYELRFAVNHLAGFALTLHLLPLLRSSAPARIVHVASAGQHPIDFDDLMLERGYDGWRAYGQSKLAQIMSGFALAERVPAEEVTVNSLHPATFMPTKMVLSEVGRHDDSLETGVESVHRLVASPDVEGTTGAFFDRTRPARAHEQAYDPAARAELWRRSLELTGMPDIG</sequence>
<comment type="caution">
    <text evidence="2">The sequence shown here is derived from an EMBL/GenBank/DDBJ whole genome shotgun (WGS) entry which is preliminary data.</text>
</comment>
<dbReference type="Proteomes" id="UP000031675">
    <property type="component" value="Unassembled WGS sequence"/>
</dbReference>
<dbReference type="GO" id="GO:0016491">
    <property type="term" value="F:oxidoreductase activity"/>
    <property type="evidence" value="ECO:0007669"/>
    <property type="project" value="UniProtKB-KW"/>
</dbReference>
<dbReference type="PANTHER" id="PTHR43157">
    <property type="entry name" value="PHOSPHATIDYLINOSITOL-GLYCAN BIOSYNTHESIS CLASS F PROTEIN-RELATED"/>
    <property type="match status" value="1"/>
</dbReference>
<dbReference type="InterPro" id="IPR002347">
    <property type="entry name" value="SDR_fam"/>
</dbReference>
<proteinExistence type="predicted"/>
<protein>
    <submittedName>
        <fullName evidence="2">3-oxoacyl-ACP reductase</fullName>
    </submittedName>
</protein>
<evidence type="ECO:0000313" key="3">
    <source>
        <dbReference type="Proteomes" id="UP000031675"/>
    </source>
</evidence>
<keyword evidence="1" id="KW-0560">Oxidoreductase</keyword>
<dbReference type="PRINTS" id="PR00081">
    <property type="entry name" value="GDHRDH"/>
</dbReference>
<dbReference type="STRING" id="183763.LP52_24470"/>
<organism evidence="2 3">
    <name type="scientific">Streptomonospora alba</name>
    <dbReference type="NCBI Taxonomy" id="183763"/>
    <lineage>
        <taxon>Bacteria</taxon>
        <taxon>Bacillati</taxon>
        <taxon>Actinomycetota</taxon>
        <taxon>Actinomycetes</taxon>
        <taxon>Streptosporangiales</taxon>
        <taxon>Nocardiopsidaceae</taxon>
        <taxon>Streptomonospora</taxon>
    </lineage>
</organism>
<dbReference type="SUPFAM" id="SSF51735">
    <property type="entry name" value="NAD(P)-binding Rossmann-fold domains"/>
    <property type="match status" value="1"/>
</dbReference>
<dbReference type="EMBL" id="JROO01000062">
    <property type="protein sequence ID" value="KIH96524.1"/>
    <property type="molecule type" value="Genomic_DNA"/>
</dbReference>
<dbReference type="Pfam" id="PF00106">
    <property type="entry name" value="adh_short"/>
    <property type="match status" value="1"/>
</dbReference>
<dbReference type="InterPro" id="IPR036291">
    <property type="entry name" value="NAD(P)-bd_dom_sf"/>
</dbReference>
<dbReference type="AlphaFoldDB" id="A0A0C2FBM3"/>
<gene>
    <name evidence="2" type="ORF">LP52_24470</name>
</gene>
<dbReference type="RefSeq" id="WP_040276770.1">
    <property type="nucleotide sequence ID" value="NZ_JROO01000062.1"/>
</dbReference>
<dbReference type="OrthoDB" id="3237043at2"/>
<keyword evidence="3" id="KW-1185">Reference proteome</keyword>
<evidence type="ECO:0000256" key="1">
    <source>
        <dbReference type="ARBA" id="ARBA00023002"/>
    </source>
</evidence>